<protein>
    <submittedName>
        <fullName evidence="1">Uncharacterized protein</fullName>
    </submittedName>
</protein>
<evidence type="ECO:0000313" key="1">
    <source>
        <dbReference type="EMBL" id="QDY78708.1"/>
    </source>
</evidence>
<dbReference type="EMBL" id="CP042266">
    <property type="protein sequence ID" value="QDY78708.1"/>
    <property type="molecule type" value="Genomic_DNA"/>
</dbReference>
<dbReference type="RefSeq" id="WP_146482026.1">
    <property type="nucleotide sequence ID" value="NZ_CP042266.1"/>
</dbReference>
<organism evidence="1 2">
    <name type="scientific">Streptomyces qinzhouensis</name>
    <dbReference type="NCBI Taxonomy" id="2599401"/>
    <lineage>
        <taxon>Bacteria</taxon>
        <taxon>Bacillati</taxon>
        <taxon>Actinomycetota</taxon>
        <taxon>Actinomycetes</taxon>
        <taxon>Kitasatosporales</taxon>
        <taxon>Streptomycetaceae</taxon>
        <taxon>Streptomyces</taxon>
    </lineage>
</organism>
<gene>
    <name evidence="1" type="ORF">FQU76_21775</name>
</gene>
<evidence type="ECO:0000313" key="2">
    <source>
        <dbReference type="Proteomes" id="UP000320580"/>
    </source>
</evidence>
<name>A0A5B8IJK6_9ACTN</name>
<dbReference type="Proteomes" id="UP000320580">
    <property type="component" value="Chromosome"/>
</dbReference>
<dbReference type="AlphaFoldDB" id="A0A5B8IJK6"/>
<dbReference type="OrthoDB" id="4261536at2"/>
<reference evidence="1 2" key="1">
    <citation type="submission" date="2019-07" db="EMBL/GenBank/DDBJ databases">
        <authorList>
            <person name="Zhu P."/>
        </authorList>
    </citation>
    <scope>NUCLEOTIDE SEQUENCE [LARGE SCALE GENOMIC DNA]</scope>
    <source>
        <strain evidence="1 2">SSL-25</strain>
    </source>
</reference>
<sequence length="143" mass="15175">MSDETVAVAEKLKIPPRKGFWAECMVQHPGEAALLVASYDALSPGEAVAWVKSLFQLASEALVPGPVDAFGPDGDYWGWTARRLSRGEPCLVSVRNPDVAAQWIVTPVIFLPMAGRDDRLLPPCSGAFACPAGWPGHSGCADG</sequence>
<keyword evidence="2" id="KW-1185">Reference proteome</keyword>
<dbReference type="KEGG" id="sqz:FQU76_21775"/>
<proteinExistence type="predicted"/>
<accession>A0A5B8IJK6</accession>